<dbReference type="Pfam" id="PF00190">
    <property type="entry name" value="Cupin_1"/>
    <property type="match status" value="1"/>
</dbReference>
<protein>
    <recommendedName>
        <fullName evidence="2">Cupin type-1 domain-containing protein</fullName>
    </recommendedName>
</protein>
<dbReference type="InterPro" id="IPR011051">
    <property type="entry name" value="RmlC_Cupin_sf"/>
</dbReference>
<name>A0AAD3T7F2_NEPGR</name>
<dbReference type="SUPFAM" id="SSF51182">
    <property type="entry name" value="RmlC-like cupins"/>
    <property type="match status" value="1"/>
</dbReference>
<dbReference type="SMART" id="SM00835">
    <property type="entry name" value="Cupin_1"/>
    <property type="match status" value="1"/>
</dbReference>
<dbReference type="PANTHER" id="PTHR31189">
    <property type="entry name" value="OS03G0336100 PROTEIN-RELATED"/>
    <property type="match status" value="1"/>
</dbReference>
<keyword evidence="1" id="KW-0732">Signal</keyword>
<keyword evidence="4" id="KW-1185">Reference proteome</keyword>
<dbReference type="InterPro" id="IPR006045">
    <property type="entry name" value="Cupin_1"/>
</dbReference>
<dbReference type="AlphaFoldDB" id="A0AAD3T7F2"/>
<dbReference type="PANTHER" id="PTHR31189:SF7">
    <property type="entry name" value="OS03G0197300 PROTEIN"/>
    <property type="match status" value="1"/>
</dbReference>
<feature type="signal peptide" evidence="1">
    <location>
        <begin position="1"/>
        <end position="22"/>
    </location>
</feature>
<dbReference type="Proteomes" id="UP001279734">
    <property type="component" value="Unassembled WGS sequence"/>
</dbReference>
<evidence type="ECO:0000313" key="4">
    <source>
        <dbReference type="Proteomes" id="UP001279734"/>
    </source>
</evidence>
<comment type="caution">
    <text evidence="3">The sequence shown here is derived from an EMBL/GenBank/DDBJ whole genome shotgun (WGS) entry which is preliminary data.</text>
</comment>
<accession>A0AAD3T7F2</accession>
<reference evidence="3" key="1">
    <citation type="submission" date="2023-05" db="EMBL/GenBank/DDBJ databases">
        <title>Nepenthes gracilis genome sequencing.</title>
        <authorList>
            <person name="Fukushima K."/>
        </authorList>
    </citation>
    <scope>NUCLEOTIDE SEQUENCE</scope>
    <source>
        <strain evidence="3">SING2019-196</strain>
    </source>
</reference>
<dbReference type="EMBL" id="BSYO01000027">
    <property type="protein sequence ID" value="GMH24114.1"/>
    <property type="molecule type" value="Genomic_DNA"/>
</dbReference>
<evidence type="ECO:0000313" key="3">
    <source>
        <dbReference type="EMBL" id="GMH24114.1"/>
    </source>
</evidence>
<evidence type="ECO:0000259" key="2">
    <source>
        <dbReference type="SMART" id="SM00835"/>
    </source>
</evidence>
<dbReference type="InterPro" id="IPR014710">
    <property type="entry name" value="RmlC-like_jellyroll"/>
</dbReference>
<feature type="domain" description="Cupin type-1" evidence="2">
    <location>
        <begin position="34"/>
        <end position="187"/>
    </location>
</feature>
<sequence>MSPHSSLIVFLCCCLFLSSLSANRINEDACGSVGRLVKKEERRVISSSEYGEISAVEIGDGTGKHYHLQFIRLDPNSLFLPVVLHAEMVFYVHTGTGRLSWTDDDDISQVKLRRGDVFRLRSGTIFYIQSSLEPERERLRINAIFANSDDDLEEPSVGVYSSINDLIRGFDKRVLQAAFKVPEEVIEELTSEAKAPAIVHAVPTGKKNLWEEEVLFVKAFLGMGNNLSGAENKKKNSKTFNFFNEDPDVENCNGWSKMVTRKNLHALRGSHIGVFMVNLTKVSYLNFLLLYKTFNTSKNSGFKAMSVLRKF</sequence>
<feature type="chain" id="PRO_5041969161" description="Cupin type-1 domain-containing protein" evidence="1">
    <location>
        <begin position="23"/>
        <end position="311"/>
    </location>
</feature>
<dbReference type="InterPro" id="IPR050253">
    <property type="entry name" value="Seed_Storage-Functional"/>
</dbReference>
<dbReference type="CDD" id="cd02244">
    <property type="entry name" value="cupin_7S_vicilin-like_N"/>
    <property type="match status" value="1"/>
</dbReference>
<gene>
    <name evidence="3" type="ORF">Nepgr_025957</name>
</gene>
<proteinExistence type="predicted"/>
<organism evidence="3 4">
    <name type="scientific">Nepenthes gracilis</name>
    <name type="common">Slender pitcher plant</name>
    <dbReference type="NCBI Taxonomy" id="150966"/>
    <lineage>
        <taxon>Eukaryota</taxon>
        <taxon>Viridiplantae</taxon>
        <taxon>Streptophyta</taxon>
        <taxon>Embryophyta</taxon>
        <taxon>Tracheophyta</taxon>
        <taxon>Spermatophyta</taxon>
        <taxon>Magnoliopsida</taxon>
        <taxon>eudicotyledons</taxon>
        <taxon>Gunneridae</taxon>
        <taxon>Pentapetalae</taxon>
        <taxon>Caryophyllales</taxon>
        <taxon>Nepenthaceae</taxon>
        <taxon>Nepenthes</taxon>
    </lineage>
</organism>
<evidence type="ECO:0000256" key="1">
    <source>
        <dbReference type="SAM" id="SignalP"/>
    </source>
</evidence>
<dbReference type="Gene3D" id="2.60.120.10">
    <property type="entry name" value="Jelly Rolls"/>
    <property type="match status" value="2"/>
</dbReference>